<dbReference type="PANTHER" id="PTHR11085">
    <property type="entry name" value="NAD-DEPENDENT PROTEIN DEACYLASE SIRTUIN-5, MITOCHONDRIAL-RELATED"/>
    <property type="match status" value="1"/>
</dbReference>
<dbReference type="SUPFAM" id="SSF52467">
    <property type="entry name" value="DHS-like NAD/FAD-binding domain"/>
    <property type="match status" value="1"/>
</dbReference>
<reference evidence="6 7" key="1">
    <citation type="submission" date="2019-08" db="EMBL/GenBank/DDBJ databases">
        <authorList>
            <person name="Peeters C."/>
        </authorList>
    </citation>
    <scope>NUCLEOTIDE SEQUENCE [LARGE SCALE GENOMIC DNA]</scope>
    <source>
        <strain evidence="6 7">LMG 30175</strain>
    </source>
</reference>
<dbReference type="InterPro" id="IPR026590">
    <property type="entry name" value="Ssirtuin_cat_dom"/>
</dbReference>
<accession>A0A5E4Y028</accession>
<keyword evidence="2" id="KW-0808">Transferase</keyword>
<keyword evidence="3" id="KW-0520">NAD</keyword>
<feature type="domain" description="Deacetylase sirtuin-type" evidence="5">
    <location>
        <begin position="4"/>
        <end position="280"/>
    </location>
</feature>
<dbReference type="GO" id="GO:0070403">
    <property type="term" value="F:NAD+ binding"/>
    <property type="evidence" value="ECO:0007669"/>
    <property type="project" value="InterPro"/>
</dbReference>
<dbReference type="EC" id="2.3.1.286" evidence="1"/>
<gene>
    <name evidence="6" type="ORF">PTE30175_04095</name>
</gene>
<dbReference type="Pfam" id="PF02146">
    <property type="entry name" value="SIR2"/>
    <property type="match status" value="1"/>
</dbReference>
<protein>
    <recommendedName>
        <fullName evidence="1">protein acetyllysine N-acetyltransferase</fullName>
        <ecNumber evidence="1">2.3.1.286</ecNumber>
    </recommendedName>
</protein>
<dbReference type="PANTHER" id="PTHR11085:SF4">
    <property type="entry name" value="NAD-DEPENDENT PROTEIN DEACYLASE"/>
    <property type="match status" value="1"/>
</dbReference>
<sequence>MTLIMDQQSRLEIAAEWLRNADGILITAGAGMGIDSGLPDFRGEHGFWRAYPALQVEGIGFQDIANGETFLNHPVRAWGFYGHRLNLYRQTVPHEGYEILRRWASMKERGAFVFTSNVDGHFQKAGFVENRVLECHGSIHFLQCSRACSHDVWSANELCPQVDDGQCLLTSPLPRCPKCGSVARPNILMFDDSNWIETRVKRQRMRIEAWQLSVERGVVVEVGAGRAIPTVRNMSERNGPRVIRINPDEYAIDPTKGIGLQGPALGVLDALDVMIKKLGG</sequence>
<dbReference type="InterPro" id="IPR026591">
    <property type="entry name" value="Sirtuin_cat_small_dom_sf"/>
</dbReference>
<keyword evidence="7" id="KW-1185">Reference proteome</keyword>
<dbReference type="InterPro" id="IPR050134">
    <property type="entry name" value="NAD-dep_sirtuin_deacylases"/>
</dbReference>
<evidence type="ECO:0000259" key="5">
    <source>
        <dbReference type="PROSITE" id="PS50305"/>
    </source>
</evidence>
<dbReference type="GO" id="GO:0017136">
    <property type="term" value="F:histone deacetylase activity, NAD-dependent"/>
    <property type="evidence" value="ECO:0007669"/>
    <property type="project" value="TreeGrafter"/>
</dbReference>
<dbReference type="AlphaFoldDB" id="A0A5E4Y028"/>
<evidence type="ECO:0000313" key="6">
    <source>
        <dbReference type="EMBL" id="VVE41702.1"/>
    </source>
</evidence>
<proteinExistence type="predicted"/>
<dbReference type="Proteomes" id="UP000414233">
    <property type="component" value="Unassembled WGS sequence"/>
</dbReference>
<evidence type="ECO:0000256" key="3">
    <source>
        <dbReference type="ARBA" id="ARBA00023027"/>
    </source>
</evidence>
<evidence type="ECO:0000256" key="4">
    <source>
        <dbReference type="PROSITE-ProRule" id="PRU00236"/>
    </source>
</evidence>
<evidence type="ECO:0000256" key="2">
    <source>
        <dbReference type="ARBA" id="ARBA00022679"/>
    </source>
</evidence>
<dbReference type="EMBL" id="CABPRZ010000020">
    <property type="protein sequence ID" value="VVE41702.1"/>
    <property type="molecule type" value="Genomic_DNA"/>
</dbReference>
<comment type="caution">
    <text evidence="4">Lacks conserved residue(s) required for the propagation of feature annotation.</text>
</comment>
<organism evidence="6 7">
    <name type="scientific">Pandoraea terrae</name>
    <dbReference type="NCBI Taxonomy" id="1537710"/>
    <lineage>
        <taxon>Bacteria</taxon>
        <taxon>Pseudomonadati</taxon>
        <taxon>Pseudomonadota</taxon>
        <taxon>Betaproteobacteria</taxon>
        <taxon>Burkholderiales</taxon>
        <taxon>Burkholderiaceae</taxon>
        <taxon>Pandoraea</taxon>
    </lineage>
</organism>
<dbReference type="Gene3D" id="3.30.1600.10">
    <property type="entry name" value="SIR2/SIRT2 'Small Domain"/>
    <property type="match status" value="1"/>
</dbReference>
<dbReference type="CDD" id="cd00296">
    <property type="entry name" value="SIR2"/>
    <property type="match status" value="1"/>
</dbReference>
<dbReference type="Gene3D" id="3.40.50.1220">
    <property type="entry name" value="TPP-binding domain"/>
    <property type="match status" value="1"/>
</dbReference>
<evidence type="ECO:0000256" key="1">
    <source>
        <dbReference type="ARBA" id="ARBA00012928"/>
    </source>
</evidence>
<dbReference type="InterPro" id="IPR003000">
    <property type="entry name" value="Sirtuin"/>
</dbReference>
<dbReference type="PROSITE" id="PS50305">
    <property type="entry name" value="SIRTUIN"/>
    <property type="match status" value="1"/>
</dbReference>
<dbReference type="InterPro" id="IPR029035">
    <property type="entry name" value="DHS-like_NAD/FAD-binding_dom"/>
</dbReference>
<name>A0A5E4Y028_9BURK</name>
<evidence type="ECO:0000313" key="7">
    <source>
        <dbReference type="Proteomes" id="UP000414233"/>
    </source>
</evidence>